<feature type="non-terminal residue" evidence="1">
    <location>
        <position position="1"/>
    </location>
</feature>
<gene>
    <name evidence="1" type="ORF">RFULGI_LOCUS8734</name>
</gene>
<dbReference type="Proteomes" id="UP000789396">
    <property type="component" value="Unassembled WGS sequence"/>
</dbReference>
<accession>A0A9N9DZ70</accession>
<dbReference type="OrthoDB" id="2424441at2759"/>
<proteinExistence type="predicted"/>
<organism evidence="1 2">
    <name type="scientific">Racocetra fulgida</name>
    <dbReference type="NCBI Taxonomy" id="60492"/>
    <lineage>
        <taxon>Eukaryota</taxon>
        <taxon>Fungi</taxon>
        <taxon>Fungi incertae sedis</taxon>
        <taxon>Mucoromycota</taxon>
        <taxon>Glomeromycotina</taxon>
        <taxon>Glomeromycetes</taxon>
        <taxon>Diversisporales</taxon>
        <taxon>Gigasporaceae</taxon>
        <taxon>Racocetra</taxon>
    </lineage>
</organism>
<protein>
    <submittedName>
        <fullName evidence="1">8002_t:CDS:1</fullName>
    </submittedName>
</protein>
<sequence>MILSIYAIDFWNKDLNLETVNNNKDNMNSGLSVSNCISDAIFEINRNQEVNLDPEPELSLEKLYGLV</sequence>
<dbReference type="AlphaFoldDB" id="A0A9N9DZ70"/>
<comment type="caution">
    <text evidence="1">The sequence shown here is derived from an EMBL/GenBank/DDBJ whole genome shotgun (WGS) entry which is preliminary data.</text>
</comment>
<keyword evidence="2" id="KW-1185">Reference proteome</keyword>
<reference evidence="1" key="1">
    <citation type="submission" date="2021-06" db="EMBL/GenBank/DDBJ databases">
        <authorList>
            <person name="Kallberg Y."/>
            <person name="Tangrot J."/>
            <person name="Rosling A."/>
        </authorList>
    </citation>
    <scope>NUCLEOTIDE SEQUENCE</scope>
    <source>
        <strain evidence="1">IN212</strain>
    </source>
</reference>
<evidence type="ECO:0000313" key="2">
    <source>
        <dbReference type="Proteomes" id="UP000789396"/>
    </source>
</evidence>
<name>A0A9N9DZ70_9GLOM</name>
<dbReference type="EMBL" id="CAJVPZ010014495">
    <property type="protein sequence ID" value="CAG8658054.1"/>
    <property type="molecule type" value="Genomic_DNA"/>
</dbReference>
<evidence type="ECO:0000313" key="1">
    <source>
        <dbReference type="EMBL" id="CAG8658054.1"/>
    </source>
</evidence>